<reference evidence="2 3" key="1">
    <citation type="submission" date="2019-08" db="EMBL/GenBank/DDBJ databases">
        <authorList>
            <person name="Seo Y.L."/>
        </authorList>
    </citation>
    <scope>NUCLEOTIDE SEQUENCE [LARGE SCALE GENOMIC DNA]</scope>
    <source>
        <strain evidence="2 3">MaA-C15</strain>
    </source>
</reference>
<dbReference type="EMBL" id="VSZS01000054">
    <property type="protein sequence ID" value="TYR34977.1"/>
    <property type="molecule type" value="Genomic_DNA"/>
</dbReference>
<dbReference type="AlphaFoldDB" id="A0A5D4H2Z3"/>
<evidence type="ECO:0000313" key="3">
    <source>
        <dbReference type="Proteomes" id="UP000323258"/>
    </source>
</evidence>
<evidence type="ECO:0000313" key="2">
    <source>
        <dbReference type="EMBL" id="TYR34977.1"/>
    </source>
</evidence>
<feature type="transmembrane region" description="Helical" evidence="1">
    <location>
        <begin position="69"/>
        <end position="92"/>
    </location>
</feature>
<gene>
    <name evidence="2" type="ORF">FY036_03935</name>
</gene>
<evidence type="ECO:0000256" key="1">
    <source>
        <dbReference type="SAM" id="Phobius"/>
    </source>
</evidence>
<keyword evidence="1" id="KW-0472">Membrane</keyword>
<name>A0A5D4H2Z3_9HYPH</name>
<accession>A0A5D4H2Z3</accession>
<sequence>MLWNLGSEWLLMAFAGVGIMSFILAMALNAIMGEDGFGPVGNAVIITAGFFLSIFIANNFGFRLGDLKMAIAMGLAGAFACLTVLAVLKAALNRL</sequence>
<dbReference type="Proteomes" id="UP000323258">
    <property type="component" value="Unassembled WGS sequence"/>
</dbReference>
<organism evidence="2 3">
    <name type="scientific">Neoaquamicrobium microcysteis</name>
    <dbReference type="NCBI Taxonomy" id="2682781"/>
    <lineage>
        <taxon>Bacteria</taxon>
        <taxon>Pseudomonadati</taxon>
        <taxon>Pseudomonadota</taxon>
        <taxon>Alphaproteobacteria</taxon>
        <taxon>Hyphomicrobiales</taxon>
        <taxon>Phyllobacteriaceae</taxon>
        <taxon>Neoaquamicrobium</taxon>
    </lineage>
</organism>
<feature type="transmembrane region" description="Helical" evidence="1">
    <location>
        <begin position="37"/>
        <end position="57"/>
    </location>
</feature>
<protein>
    <recommendedName>
        <fullName evidence="4">GlsB/YeaQ/YmgE family stress response membrane protein</fullName>
    </recommendedName>
</protein>
<proteinExistence type="predicted"/>
<comment type="caution">
    <text evidence="2">The sequence shown here is derived from an EMBL/GenBank/DDBJ whole genome shotgun (WGS) entry which is preliminary data.</text>
</comment>
<dbReference type="OrthoDB" id="8115507at2"/>
<dbReference type="RefSeq" id="WP_148913394.1">
    <property type="nucleotide sequence ID" value="NZ_VSZS01000054.1"/>
</dbReference>
<feature type="transmembrane region" description="Helical" evidence="1">
    <location>
        <begin position="9"/>
        <end position="31"/>
    </location>
</feature>
<evidence type="ECO:0008006" key="4">
    <source>
        <dbReference type="Google" id="ProtNLM"/>
    </source>
</evidence>
<keyword evidence="3" id="KW-1185">Reference proteome</keyword>
<reference evidence="2 3" key="2">
    <citation type="submission" date="2019-09" db="EMBL/GenBank/DDBJ databases">
        <title>Mesorhizobium sp. MaA-C15 isolated from Microcystis aeruginosa.</title>
        <authorList>
            <person name="Jeong S.E."/>
            <person name="Jin H.M."/>
            <person name="Jeon C.O."/>
        </authorList>
    </citation>
    <scope>NUCLEOTIDE SEQUENCE [LARGE SCALE GENOMIC DNA]</scope>
    <source>
        <strain evidence="2 3">MaA-C15</strain>
    </source>
</reference>
<keyword evidence="1" id="KW-0812">Transmembrane</keyword>
<keyword evidence="1" id="KW-1133">Transmembrane helix</keyword>